<dbReference type="GO" id="GO:0016779">
    <property type="term" value="F:nucleotidyltransferase activity"/>
    <property type="evidence" value="ECO:0007669"/>
    <property type="project" value="UniProtKB-KW"/>
</dbReference>
<dbReference type="EMBL" id="WBZB01000012">
    <property type="protein sequence ID" value="KAB3531817.1"/>
    <property type="molecule type" value="Genomic_DNA"/>
</dbReference>
<keyword evidence="4" id="KW-0548">Nucleotidyltransferase</keyword>
<evidence type="ECO:0000259" key="10">
    <source>
        <dbReference type="SMART" id="SM00471"/>
    </source>
</evidence>
<name>A0A833HQK1_9FIRM</name>
<comment type="caution">
    <text evidence="11">The sequence shown here is derived from an EMBL/GenBank/DDBJ whole genome shotgun (WGS) entry which is preliminary data.</text>
</comment>
<keyword evidence="12" id="KW-1185">Reference proteome</keyword>
<evidence type="ECO:0000256" key="4">
    <source>
        <dbReference type="ARBA" id="ARBA00022695"/>
    </source>
</evidence>
<proteinExistence type="inferred from homology"/>
<dbReference type="GO" id="GO:0008033">
    <property type="term" value="P:tRNA processing"/>
    <property type="evidence" value="ECO:0007669"/>
    <property type="project" value="UniProtKB-KW"/>
</dbReference>
<dbReference type="Gene3D" id="1.10.3090.10">
    <property type="entry name" value="cca-adding enzyme, domain 2"/>
    <property type="match status" value="1"/>
</dbReference>
<evidence type="ECO:0000313" key="11">
    <source>
        <dbReference type="EMBL" id="KAB3531817.1"/>
    </source>
</evidence>
<dbReference type="Proteomes" id="UP000465601">
    <property type="component" value="Unassembled WGS sequence"/>
</dbReference>
<dbReference type="SMART" id="SM00471">
    <property type="entry name" value="HDc"/>
    <property type="match status" value="1"/>
</dbReference>
<dbReference type="RefSeq" id="WP_151864997.1">
    <property type="nucleotide sequence ID" value="NZ_WBZB01000012.1"/>
</dbReference>
<dbReference type="Pfam" id="PF01966">
    <property type="entry name" value="HD"/>
    <property type="match status" value="1"/>
</dbReference>
<dbReference type="NCBIfam" id="TIGR00277">
    <property type="entry name" value="HDIG"/>
    <property type="match status" value="1"/>
</dbReference>
<dbReference type="CDD" id="cd00077">
    <property type="entry name" value="HDc"/>
    <property type="match status" value="1"/>
</dbReference>
<evidence type="ECO:0000256" key="9">
    <source>
        <dbReference type="RuleBase" id="RU003953"/>
    </source>
</evidence>
<evidence type="ECO:0000256" key="5">
    <source>
        <dbReference type="ARBA" id="ARBA00022723"/>
    </source>
</evidence>
<comment type="cofactor">
    <cofactor evidence="1">
        <name>Mg(2+)</name>
        <dbReference type="ChEBI" id="CHEBI:18420"/>
    </cofactor>
</comment>
<dbReference type="SUPFAM" id="SSF81891">
    <property type="entry name" value="Poly A polymerase C-terminal region-like"/>
    <property type="match status" value="1"/>
</dbReference>
<dbReference type="InterPro" id="IPR043519">
    <property type="entry name" value="NT_sf"/>
</dbReference>
<dbReference type="PANTHER" id="PTHR47545">
    <property type="entry name" value="MULTIFUNCTIONAL CCA PROTEIN"/>
    <property type="match status" value="1"/>
</dbReference>
<keyword evidence="3" id="KW-0819">tRNA processing</keyword>
<accession>A0A833HQK1</accession>
<organism evidence="11 12">
    <name type="scientific">Alkaliphilus serpentinus</name>
    <dbReference type="NCBI Taxonomy" id="1482731"/>
    <lineage>
        <taxon>Bacteria</taxon>
        <taxon>Bacillati</taxon>
        <taxon>Bacillota</taxon>
        <taxon>Clostridia</taxon>
        <taxon>Peptostreptococcales</taxon>
        <taxon>Natronincolaceae</taxon>
        <taxon>Alkaliphilus</taxon>
    </lineage>
</organism>
<dbReference type="InterPro" id="IPR006675">
    <property type="entry name" value="HDIG_dom"/>
</dbReference>
<comment type="similarity">
    <text evidence="9">Belongs to the tRNA nucleotidyltransferase/poly(A) polymerase family.</text>
</comment>
<keyword evidence="8 9" id="KW-0694">RNA-binding</keyword>
<keyword evidence="7" id="KW-0460">Magnesium</keyword>
<dbReference type="InterPro" id="IPR006674">
    <property type="entry name" value="HD_domain"/>
</dbReference>
<sequence length="480" mass="55225">MINIYDILVNAKNTLSLRAYIVGGSLRDILIGKNVKDYDLVVDKNPRGYAEAIATELKGRFIILDEEQETFRVILDSKEFIDISRMKGKSIIDDLKHRDFTINAMAYDVDNSIPIIKEKILDPYNGMKDLDRKLIKHLTEETFEADPIRMLRAVRFMAALDFSLDEDTIQQITKNASSIKRVSGERVSYELFEILKSNKSYYYLSYMDKELKLLDKIFPDIEEMKKVGECKYHVVNSWTHSIYTVKVAENVINEDGFFEKHIKRAFEEHTRELIAADRSRLQLIKLGALFHDIGKPSAMKIDSSGRTRFRGHEITGTKIVKGYSEALKLSTLEKNILQKYVYLHMLPLVSYKNNDVSGRALYNIFSKMGEETLDILLIAFADIVATRRLLDPHEEMGMIKIHVEYIANNYLTRYKPLEKISAIITGKEIMDTLNIPEGEEVGMILEEVKKAIYFGEISSSKEAVIEYIKGIKAVEDLKKQ</sequence>
<feature type="domain" description="HD/PDEase" evidence="10">
    <location>
        <begin position="233"/>
        <end position="396"/>
    </location>
</feature>
<evidence type="ECO:0000256" key="2">
    <source>
        <dbReference type="ARBA" id="ARBA00022679"/>
    </source>
</evidence>
<keyword evidence="2 9" id="KW-0808">Transferase</keyword>
<dbReference type="Pfam" id="PF12627">
    <property type="entry name" value="PolyA_pol_RNAbd"/>
    <property type="match status" value="1"/>
</dbReference>
<evidence type="ECO:0000256" key="8">
    <source>
        <dbReference type="ARBA" id="ARBA00022884"/>
    </source>
</evidence>
<keyword evidence="6" id="KW-0547">Nucleotide-binding</keyword>
<gene>
    <name evidence="11" type="ORF">F8153_03615</name>
</gene>
<evidence type="ECO:0000256" key="1">
    <source>
        <dbReference type="ARBA" id="ARBA00001946"/>
    </source>
</evidence>
<dbReference type="CDD" id="cd05398">
    <property type="entry name" value="NT_ClassII-CCAase"/>
    <property type="match status" value="1"/>
</dbReference>
<dbReference type="Gene3D" id="3.30.460.10">
    <property type="entry name" value="Beta Polymerase, domain 2"/>
    <property type="match status" value="1"/>
</dbReference>
<dbReference type="GO" id="GO:0046872">
    <property type="term" value="F:metal ion binding"/>
    <property type="evidence" value="ECO:0007669"/>
    <property type="project" value="UniProtKB-KW"/>
</dbReference>
<dbReference type="InterPro" id="IPR050124">
    <property type="entry name" value="tRNA_CCA-adding_enzyme"/>
</dbReference>
<dbReference type="GO" id="GO:0000166">
    <property type="term" value="F:nucleotide binding"/>
    <property type="evidence" value="ECO:0007669"/>
    <property type="project" value="UniProtKB-KW"/>
</dbReference>
<evidence type="ECO:0000256" key="7">
    <source>
        <dbReference type="ARBA" id="ARBA00022842"/>
    </source>
</evidence>
<dbReference type="InterPro" id="IPR032828">
    <property type="entry name" value="PolyA_RNA-bd"/>
</dbReference>
<dbReference type="InterPro" id="IPR003607">
    <property type="entry name" value="HD/PDEase_dom"/>
</dbReference>
<dbReference type="Gene3D" id="1.10.246.80">
    <property type="match status" value="1"/>
</dbReference>
<dbReference type="GO" id="GO:0003723">
    <property type="term" value="F:RNA binding"/>
    <property type="evidence" value="ECO:0007669"/>
    <property type="project" value="UniProtKB-KW"/>
</dbReference>
<evidence type="ECO:0000313" key="12">
    <source>
        <dbReference type="Proteomes" id="UP000465601"/>
    </source>
</evidence>
<evidence type="ECO:0000256" key="3">
    <source>
        <dbReference type="ARBA" id="ARBA00022694"/>
    </source>
</evidence>
<dbReference type="AlphaFoldDB" id="A0A833HQK1"/>
<dbReference type="OrthoDB" id="9805698at2"/>
<evidence type="ECO:0000256" key="6">
    <source>
        <dbReference type="ARBA" id="ARBA00022741"/>
    </source>
</evidence>
<dbReference type="InterPro" id="IPR002646">
    <property type="entry name" value="PolA_pol_head_dom"/>
</dbReference>
<dbReference type="Pfam" id="PF01743">
    <property type="entry name" value="PolyA_pol"/>
    <property type="match status" value="1"/>
</dbReference>
<dbReference type="SUPFAM" id="SSF81301">
    <property type="entry name" value="Nucleotidyltransferase"/>
    <property type="match status" value="1"/>
</dbReference>
<keyword evidence="5" id="KW-0479">Metal-binding</keyword>
<protein>
    <submittedName>
        <fullName evidence="11">HD domain-containing protein</fullName>
    </submittedName>
</protein>
<reference evidence="11 12" key="1">
    <citation type="submission" date="2019-10" db="EMBL/GenBank/DDBJ databases">
        <title>Alkaliphilus serpentinus sp. nov. and Alkaliphilus pronyensis sp. nov., two novel anaerobic alkaliphilic species isolated from the serpentinized-hosted hydrothermal field of the Prony Bay (New Caledonia).</title>
        <authorList>
            <person name="Postec A."/>
        </authorList>
    </citation>
    <scope>NUCLEOTIDE SEQUENCE [LARGE SCALE GENOMIC DNA]</scope>
    <source>
        <strain evidence="11 12">LacT</strain>
    </source>
</reference>